<reference evidence="1" key="1">
    <citation type="submission" date="2020-08" db="EMBL/GenBank/DDBJ databases">
        <title>Multicomponent nature underlies the extraordinary mechanical properties of spider dragline silk.</title>
        <authorList>
            <person name="Kono N."/>
            <person name="Nakamura H."/>
            <person name="Mori M."/>
            <person name="Yoshida Y."/>
            <person name="Ohtoshi R."/>
            <person name="Malay A.D."/>
            <person name="Moran D.A.P."/>
            <person name="Tomita M."/>
            <person name="Numata K."/>
            <person name="Arakawa K."/>
        </authorList>
    </citation>
    <scope>NUCLEOTIDE SEQUENCE</scope>
</reference>
<evidence type="ECO:0000313" key="1">
    <source>
        <dbReference type="EMBL" id="GFY75099.1"/>
    </source>
</evidence>
<proteinExistence type="predicted"/>
<comment type="caution">
    <text evidence="1">The sequence shown here is derived from an EMBL/GenBank/DDBJ whole genome shotgun (WGS) entry which is preliminary data.</text>
</comment>
<dbReference type="EMBL" id="BMAV01021153">
    <property type="protein sequence ID" value="GFY75099.1"/>
    <property type="molecule type" value="Genomic_DNA"/>
</dbReference>
<name>A0A8X6YNZ4_9ARAC</name>
<sequence>MVSLAWIGECVGTRMCKKNQRHLLRVPSNRHYLLSSLNTEKSLNLTSTVRHTEDYTGSSRKKKPGLLTEGVIPLHDNGRTEVSREHVELPSLSGTNLTTRPTAQTCHPAISMRLIP</sequence>
<keyword evidence="2" id="KW-1185">Reference proteome</keyword>
<gene>
    <name evidence="1" type="ORF">TNIN_8061</name>
</gene>
<evidence type="ECO:0000313" key="2">
    <source>
        <dbReference type="Proteomes" id="UP000886998"/>
    </source>
</evidence>
<dbReference type="AlphaFoldDB" id="A0A8X6YNZ4"/>
<dbReference type="Proteomes" id="UP000886998">
    <property type="component" value="Unassembled WGS sequence"/>
</dbReference>
<organism evidence="1 2">
    <name type="scientific">Trichonephila inaurata madagascariensis</name>
    <dbReference type="NCBI Taxonomy" id="2747483"/>
    <lineage>
        <taxon>Eukaryota</taxon>
        <taxon>Metazoa</taxon>
        <taxon>Ecdysozoa</taxon>
        <taxon>Arthropoda</taxon>
        <taxon>Chelicerata</taxon>
        <taxon>Arachnida</taxon>
        <taxon>Araneae</taxon>
        <taxon>Araneomorphae</taxon>
        <taxon>Entelegynae</taxon>
        <taxon>Araneoidea</taxon>
        <taxon>Nephilidae</taxon>
        <taxon>Trichonephila</taxon>
        <taxon>Trichonephila inaurata</taxon>
    </lineage>
</organism>
<accession>A0A8X6YNZ4</accession>
<protein>
    <submittedName>
        <fullName evidence="1">Uncharacterized protein</fullName>
    </submittedName>
</protein>